<dbReference type="AlphaFoldDB" id="A0A0D7B5Y9"/>
<proteinExistence type="predicted"/>
<dbReference type="EMBL" id="KN880570">
    <property type="protein sequence ID" value="KIY65973.1"/>
    <property type="molecule type" value="Genomic_DNA"/>
</dbReference>
<feature type="region of interest" description="Disordered" evidence="1">
    <location>
        <begin position="43"/>
        <end position="107"/>
    </location>
</feature>
<accession>A0A0D7B5Y9</accession>
<sequence>MYLYHFIYSSEQLSETGQCSGRSEACGAALGAPPTPMIAARVESDSSQHVGRLESDSDSTHGNTSSRPRLSSIIYKPRLLAGRPRTTQPRNRFISERGVYSETALHR</sequence>
<feature type="compositionally biased region" description="Polar residues" evidence="1">
    <location>
        <begin position="60"/>
        <end position="69"/>
    </location>
</feature>
<name>A0A0D7B5Y9_9AGAR</name>
<evidence type="ECO:0000313" key="3">
    <source>
        <dbReference type="Proteomes" id="UP000054007"/>
    </source>
</evidence>
<gene>
    <name evidence="2" type="ORF">CYLTODRAFT_48137</name>
</gene>
<evidence type="ECO:0000256" key="1">
    <source>
        <dbReference type="SAM" id="MobiDB-lite"/>
    </source>
</evidence>
<organism evidence="2 3">
    <name type="scientific">Cylindrobasidium torrendii FP15055 ss-10</name>
    <dbReference type="NCBI Taxonomy" id="1314674"/>
    <lineage>
        <taxon>Eukaryota</taxon>
        <taxon>Fungi</taxon>
        <taxon>Dikarya</taxon>
        <taxon>Basidiomycota</taxon>
        <taxon>Agaricomycotina</taxon>
        <taxon>Agaricomycetes</taxon>
        <taxon>Agaricomycetidae</taxon>
        <taxon>Agaricales</taxon>
        <taxon>Marasmiineae</taxon>
        <taxon>Physalacriaceae</taxon>
        <taxon>Cylindrobasidium</taxon>
    </lineage>
</organism>
<dbReference type="Proteomes" id="UP000054007">
    <property type="component" value="Unassembled WGS sequence"/>
</dbReference>
<feature type="compositionally biased region" description="Basic and acidic residues" evidence="1">
    <location>
        <begin position="43"/>
        <end position="59"/>
    </location>
</feature>
<keyword evidence="3" id="KW-1185">Reference proteome</keyword>
<evidence type="ECO:0000313" key="2">
    <source>
        <dbReference type="EMBL" id="KIY65973.1"/>
    </source>
</evidence>
<protein>
    <submittedName>
        <fullName evidence="2">Uncharacterized protein</fullName>
    </submittedName>
</protein>
<reference evidence="2 3" key="1">
    <citation type="journal article" date="2015" name="Fungal Genet. Biol.">
        <title>Evolution of novel wood decay mechanisms in Agaricales revealed by the genome sequences of Fistulina hepatica and Cylindrobasidium torrendii.</title>
        <authorList>
            <person name="Floudas D."/>
            <person name="Held B.W."/>
            <person name="Riley R."/>
            <person name="Nagy L.G."/>
            <person name="Koehler G."/>
            <person name="Ransdell A.S."/>
            <person name="Younus H."/>
            <person name="Chow J."/>
            <person name="Chiniquy J."/>
            <person name="Lipzen A."/>
            <person name="Tritt A."/>
            <person name="Sun H."/>
            <person name="Haridas S."/>
            <person name="LaButti K."/>
            <person name="Ohm R.A."/>
            <person name="Kues U."/>
            <person name="Blanchette R.A."/>
            <person name="Grigoriev I.V."/>
            <person name="Minto R.E."/>
            <person name="Hibbett D.S."/>
        </authorList>
    </citation>
    <scope>NUCLEOTIDE SEQUENCE [LARGE SCALE GENOMIC DNA]</scope>
    <source>
        <strain evidence="2 3">FP15055 ss-10</strain>
    </source>
</reference>